<dbReference type="Proteomes" id="UP000006695">
    <property type="component" value="Chromosome"/>
</dbReference>
<dbReference type="HOGENOM" id="CLU_024437_2_1_7"/>
<keyword evidence="7" id="KW-0282">Flagellum</keyword>
<evidence type="ECO:0000256" key="4">
    <source>
        <dbReference type="SAM" id="MobiDB-lite"/>
    </source>
</evidence>
<evidence type="ECO:0000313" key="7">
    <source>
        <dbReference type="EMBL" id="ABQ28241.1"/>
    </source>
</evidence>
<evidence type="ECO:0000313" key="8">
    <source>
        <dbReference type="Proteomes" id="UP000006695"/>
    </source>
</evidence>
<gene>
    <name evidence="7" type="ordered locus">Gura_4098</name>
</gene>
<dbReference type="SUPFAM" id="SSF64518">
    <property type="entry name" value="Phase 1 flagellin"/>
    <property type="match status" value="1"/>
</dbReference>
<reference evidence="7 8" key="1">
    <citation type="submission" date="2007-05" db="EMBL/GenBank/DDBJ databases">
        <title>Complete sequence of Geobacter uraniireducens Rf4.</title>
        <authorList>
            <consortium name="US DOE Joint Genome Institute"/>
            <person name="Copeland A."/>
            <person name="Lucas S."/>
            <person name="Lapidus A."/>
            <person name="Barry K."/>
            <person name="Detter J.C."/>
            <person name="Glavina del Rio T."/>
            <person name="Hammon N."/>
            <person name="Israni S."/>
            <person name="Dalin E."/>
            <person name="Tice H."/>
            <person name="Pitluck S."/>
            <person name="Chertkov O."/>
            <person name="Brettin T."/>
            <person name="Bruce D."/>
            <person name="Han C."/>
            <person name="Schmutz J."/>
            <person name="Larimer F."/>
            <person name="Land M."/>
            <person name="Hauser L."/>
            <person name="Kyrpides N."/>
            <person name="Mikhailova N."/>
            <person name="Shelobolina E."/>
            <person name="Aklujkar M."/>
            <person name="Lovley D."/>
            <person name="Richardson P."/>
        </authorList>
    </citation>
    <scope>NUCLEOTIDE SEQUENCE [LARGE SCALE GENOMIC DNA]</scope>
    <source>
        <strain evidence="7 8">Rf4</strain>
    </source>
</reference>
<keyword evidence="7" id="KW-0969">Cilium</keyword>
<dbReference type="NCBIfam" id="TIGR02550">
    <property type="entry name" value="flagell_flgL"/>
    <property type="match status" value="1"/>
</dbReference>
<accession>A5G8X3</accession>
<name>A5G8X3_GEOUR</name>
<dbReference type="PANTHER" id="PTHR42792">
    <property type="entry name" value="FLAGELLIN"/>
    <property type="match status" value="1"/>
</dbReference>
<dbReference type="GO" id="GO:0009424">
    <property type="term" value="C:bacterial-type flagellum hook"/>
    <property type="evidence" value="ECO:0007669"/>
    <property type="project" value="InterPro"/>
</dbReference>
<protein>
    <submittedName>
        <fullName evidence="7">Flagellar hook-associated protein 3</fullName>
    </submittedName>
</protein>
<dbReference type="Pfam" id="PF00669">
    <property type="entry name" value="Flagellin_N"/>
    <property type="match status" value="1"/>
</dbReference>
<dbReference type="Gene3D" id="1.20.1330.10">
    <property type="entry name" value="f41 fragment of flagellin, N-terminal domain"/>
    <property type="match status" value="1"/>
</dbReference>
<keyword evidence="8" id="KW-1185">Reference proteome</keyword>
<organism evidence="7 8">
    <name type="scientific">Geotalea uraniireducens (strain Rf4)</name>
    <name type="common">Geobacter uraniireducens</name>
    <dbReference type="NCBI Taxonomy" id="351605"/>
    <lineage>
        <taxon>Bacteria</taxon>
        <taxon>Pseudomonadati</taxon>
        <taxon>Thermodesulfobacteriota</taxon>
        <taxon>Desulfuromonadia</taxon>
        <taxon>Geobacterales</taxon>
        <taxon>Geobacteraceae</taxon>
        <taxon>Geotalea</taxon>
    </lineage>
</organism>
<keyword evidence="3" id="KW-0975">Bacterial flagellum</keyword>
<feature type="domain" description="Flagellin C-terminal" evidence="6">
    <location>
        <begin position="216"/>
        <end position="297"/>
    </location>
</feature>
<evidence type="ECO:0000259" key="6">
    <source>
        <dbReference type="Pfam" id="PF00700"/>
    </source>
</evidence>
<proteinExistence type="inferred from homology"/>
<dbReference type="STRING" id="351605.Gura_4098"/>
<sequence>MRVTQNTTANLVLNNLQVIRERQEQLQQQSSTGAKISAPGDDPVNTQQILHLKSLTAAGEQYARNITNGTSLLTMADSAMAGMGDVLSRAKELAVAMSSDTNNADSRTAAVNELQQLKGQIITLGNTQLNGKYIFGGFKNDTPPFDAAGNFTGTNDDINIEIERGTFLPVNYAGDKLVNGGTPAGSSGTDIIKIFDNLVTALNAGSTSAVQAELPNLDSAMSQVLAARSDVGARMNRLDGSSQVNDNTKLSLTKILSNIQDVDYMQVISDLSKQQTAYQAAIAASAKISQVTLLDYLR</sequence>
<dbReference type="KEGG" id="gur:Gura_4098"/>
<dbReference type="InterPro" id="IPR013384">
    <property type="entry name" value="Flagell_FlgL"/>
</dbReference>
<evidence type="ECO:0000256" key="1">
    <source>
        <dbReference type="ARBA" id="ARBA00004365"/>
    </source>
</evidence>
<comment type="subcellular location">
    <subcellularLocation>
        <location evidence="1">Bacterial flagellum</location>
    </subcellularLocation>
</comment>
<dbReference type="RefSeq" id="WP_011940877.1">
    <property type="nucleotide sequence ID" value="NC_009483.1"/>
</dbReference>
<dbReference type="GO" id="GO:0005198">
    <property type="term" value="F:structural molecule activity"/>
    <property type="evidence" value="ECO:0007669"/>
    <property type="project" value="InterPro"/>
</dbReference>
<comment type="similarity">
    <text evidence="2">Belongs to the bacterial flagellin family.</text>
</comment>
<feature type="domain" description="Flagellin N-terminal" evidence="5">
    <location>
        <begin position="4"/>
        <end position="137"/>
    </location>
</feature>
<dbReference type="PANTHER" id="PTHR42792:SF1">
    <property type="entry name" value="FLAGELLAR HOOK-ASSOCIATED PROTEIN 3"/>
    <property type="match status" value="1"/>
</dbReference>
<dbReference type="InterPro" id="IPR046358">
    <property type="entry name" value="Flagellin_C"/>
</dbReference>
<dbReference type="GO" id="GO:0071973">
    <property type="term" value="P:bacterial-type flagellum-dependent cell motility"/>
    <property type="evidence" value="ECO:0007669"/>
    <property type="project" value="InterPro"/>
</dbReference>
<dbReference type="EMBL" id="CP000698">
    <property type="protein sequence ID" value="ABQ28241.1"/>
    <property type="molecule type" value="Genomic_DNA"/>
</dbReference>
<dbReference type="InterPro" id="IPR001492">
    <property type="entry name" value="Flagellin"/>
</dbReference>
<evidence type="ECO:0000256" key="3">
    <source>
        <dbReference type="ARBA" id="ARBA00023143"/>
    </source>
</evidence>
<keyword evidence="7" id="KW-0966">Cell projection</keyword>
<feature type="region of interest" description="Disordered" evidence="4">
    <location>
        <begin position="24"/>
        <end position="43"/>
    </location>
</feature>
<dbReference type="InterPro" id="IPR001029">
    <property type="entry name" value="Flagellin_N"/>
</dbReference>
<dbReference type="OrthoDB" id="9758307at2"/>
<evidence type="ECO:0000259" key="5">
    <source>
        <dbReference type="Pfam" id="PF00669"/>
    </source>
</evidence>
<dbReference type="Pfam" id="PF00700">
    <property type="entry name" value="Flagellin_C"/>
    <property type="match status" value="1"/>
</dbReference>
<evidence type="ECO:0000256" key="2">
    <source>
        <dbReference type="ARBA" id="ARBA00005709"/>
    </source>
</evidence>
<dbReference type="AlphaFoldDB" id="A5G8X3"/>